<dbReference type="Gene3D" id="2.160.20.80">
    <property type="entry name" value="E3 ubiquitin-protein ligase SopA"/>
    <property type="match status" value="1"/>
</dbReference>
<evidence type="ECO:0000313" key="3">
    <source>
        <dbReference type="Proteomes" id="UP000292459"/>
    </source>
</evidence>
<dbReference type="InterPro" id="IPR001646">
    <property type="entry name" value="5peptide_repeat"/>
</dbReference>
<dbReference type="PANTHER" id="PTHR14136:SF17">
    <property type="entry name" value="BTB_POZ DOMAIN-CONTAINING PROTEIN KCTD9"/>
    <property type="match status" value="1"/>
</dbReference>
<dbReference type="EMBL" id="QVFV01000001">
    <property type="protein sequence ID" value="RZM82529.1"/>
    <property type="molecule type" value="Genomic_DNA"/>
</dbReference>
<gene>
    <name evidence="2" type="ORF">DYY88_04625</name>
</gene>
<feature type="transmembrane region" description="Helical" evidence="1">
    <location>
        <begin position="21"/>
        <end position="41"/>
    </location>
</feature>
<sequence>MPTREQLIQYWKSKGRWKYGALALTALLIAAGLGFFFDAPGVRECVTSANLERCYLLGKTFWDWLGLIGVPLSLAILGYVLQRQQQKRAADEEKEEILQTYFDRISVLLVDKNLLAIASKAYPRTKKSKDQSEELLKTIQSIQAKSLTFEEKELLAAAVDVIRARTLSILRRFEHDGVRKGNVVRFLIETEVIGKAKMNLSDADLRDADLCGTNLINAYLSHADLRDANLSYAWLRGAYLGDANLEGADLEGAYFDGADLGGTNLSVANLSVANLSVAKLNGADIICANLRHANLNHANLEGANLGDAYLEGANLSFASLIDTNLSGTKLVRTNLRDIRWNKNTQWPVPEEVAKARNIPEVLKQQLGIE</sequence>
<reference evidence="2 3" key="1">
    <citation type="submission" date="2018-11" db="EMBL/GenBank/DDBJ databases">
        <title>Whole genome sequencing of an environmental sample.</title>
        <authorList>
            <person name="Sarangi A.N."/>
            <person name="Singh D."/>
            <person name="Tripathy S."/>
        </authorList>
    </citation>
    <scope>NUCLEOTIDE SEQUENCE [LARGE SCALE GENOMIC DNA]</scope>
    <source>
        <strain evidence="2 3">Lakshadweep</strain>
    </source>
</reference>
<keyword evidence="1" id="KW-0472">Membrane</keyword>
<dbReference type="RefSeq" id="WP_052288259.1">
    <property type="nucleotide sequence ID" value="NZ_QVFV01000001.1"/>
</dbReference>
<dbReference type="Proteomes" id="UP000292459">
    <property type="component" value="Unassembled WGS sequence"/>
</dbReference>
<dbReference type="InterPro" id="IPR051082">
    <property type="entry name" value="Pentapeptide-BTB/POZ_domain"/>
</dbReference>
<dbReference type="AlphaFoldDB" id="A0A4Q7EL42"/>
<evidence type="ECO:0000256" key="1">
    <source>
        <dbReference type="SAM" id="Phobius"/>
    </source>
</evidence>
<dbReference type="SUPFAM" id="SSF141571">
    <property type="entry name" value="Pentapeptide repeat-like"/>
    <property type="match status" value="1"/>
</dbReference>
<keyword evidence="3" id="KW-1185">Reference proteome</keyword>
<keyword evidence="1" id="KW-0812">Transmembrane</keyword>
<organism evidence="2 3">
    <name type="scientific">Leptolyngbya iicbica LK</name>
    <dbReference type="NCBI Taxonomy" id="2294035"/>
    <lineage>
        <taxon>Bacteria</taxon>
        <taxon>Bacillati</taxon>
        <taxon>Cyanobacteriota</taxon>
        <taxon>Cyanophyceae</taxon>
        <taxon>Leptolyngbyales</taxon>
        <taxon>Leptolyngbyaceae</taxon>
        <taxon>Leptolyngbya group</taxon>
        <taxon>Leptolyngbya</taxon>
        <taxon>Leptolyngbya iicbica</taxon>
    </lineage>
</organism>
<evidence type="ECO:0000313" key="2">
    <source>
        <dbReference type="EMBL" id="RZM82529.1"/>
    </source>
</evidence>
<keyword evidence="1" id="KW-1133">Transmembrane helix</keyword>
<accession>A0A4Q7EL42</accession>
<dbReference type="PANTHER" id="PTHR14136">
    <property type="entry name" value="BTB_POZ DOMAIN-CONTAINING PROTEIN KCTD9"/>
    <property type="match status" value="1"/>
</dbReference>
<protein>
    <submittedName>
        <fullName evidence="2">Pentapeptide repeat-containing protein</fullName>
    </submittedName>
</protein>
<proteinExistence type="predicted"/>
<name>A0A4Q7EL42_9CYAN</name>
<feature type="transmembrane region" description="Helical" evidence="1">
    <location>
        <begin position="61"/>
        <end position="81"/>
    </location>
</feature>
<dbReference type="OrthoDB" id="555361at2"/>
<dbReference type="Pfam" id="PF00805">
    <property type="entry name" value="Pentapeptide"/>
    <property type="match status" value="3"/>
</dbReference>
<comment type="caution">
    <text evidence="2">The sequence shown here is derived from an EMBL/GenBank/DDBJ whole genome shotgun (WGS) entry which is preliminary data.</text>
</comment>